<evidence type="ECO:0000256" key="4">
    <source>
        <dbReference type="ARBA" id="ARBA00023136"/>
    </source>
</evidence>
<dbReference type="Proteomes" id="UP000193450">
    <property type="component" value="Chromosome"/>
</dbReference>
<feature type="transmembrane region" description="Helical" evidence="5">
    <location>
        <begin position="321"/>
        <end position="340"/>
    </location>
</feature>
<feature type="transmembrane region" description="Helical" evidence="5">
    <location>
        <begin position="193"/>
        <end position="209"/>
    </location>
</feature>
<keyword evidence="2 5" id="KW-0812">Transmembrane</keyword>
<proteinExistence type="predicted"/>
<feature type="transmembrane region" description="Helical" evidence="5">
    <location>
        <begin position="29"/>
        <end position="45"/>
    </location>
</feature>
<feature type="transmembrane region" description="Helical" evidence="5">
    <location>
        <begin position="386"/>
        <end position="405"/>
    </location>
</feature>
<dbReference type="AlphaFoldDB" id="A0A1X9N7P3"/>
<gene>
    <name evidence="7" type="ORF">BST96_08110</name>
</gene>
<accession>A0A1X9N7P3</accession>
<feature type="transmembrane region" description="Helical" evidence="5">
    <location>
        <begin position="65"/>
        <end position="84"/>
    </location>
</feature>
<evidence type="ECO:0000259" key="6">
    <source>
        <dbReference type="Pfam" id="PF04932"/>
    </source>
</evidence>
<dbReference type="PANTHER" id="PTHR37422">
    <property type="entry name" value="TEICHURONIC ACID BIOSYNTHESIS PROTEIN TUAE"/>
    <property type="match status" value="1"/>
</dbReference>
<evidence type="ECO:0000313" key="7">
    <source>
        <dbReference type="EMBL" id="ARN74088.1"/>
    </source>
</evidence>
<evidence type="ECO:0000256" key="1">
    <source>
        <dbReference type="ARBA" id="ARBA00004141"/>
    </source>
</evidence>
<keyword evidence="3 5" id="KW-1133">Transmembrane helix</keyword>
<dbReference type="KEGG" id="osg:BST96_08110"/>
<sequence length="428" mass="47916">MTIQLFLAIFFIDIILEAGIDFPSKIGPISFKNAFIYSMLIWAIVNKSKEAGIRRDKSVEQITLWFIIFGSYAILSASFPMLMGRSDYPAMLALNTIKNEVLDAFSCFFIFWFFTKNSRRPMLGLKISVVFIGLMCAATLLESIIGGLTIFDFDDDSARPNGPMGEPNQTATILALCLPIVASMVLFKGFIRLIALGVCFLILVTIALTGSRGGMLSAFVACSHMFWLMRSNIALSNRVLILAAAPVVMFFAWFIMPEYYQSLLLERLSFFQEKDVDWDTASAGRTIIWGRGIDLWYQSPIIGSGWSSFKLTLGGASHNVYLEYLVSLGIVGVIIVLLMYRKLYFHFMKFRKLFIRSEESLLAAGAASGIVGLCAGLFFVNLYVPWLIVWCMLGYVAGIKTKQLIEYRVNQITLQQAQQAQQAPEAVK</sequence>
<dbReference type="STRING" id="716816.BST96_08110"/>
<feature type="transmembrane region" description="Helical" evidence="5">
    <location>
        <begin position="127"/>
        <end position="150"/>
    </location>
</feature>
<evidence type="ECO:0000256" key="2">
    <source>
        <dbReference type="ARBA" id="ARBA00022692"/>
    </source>
</evidence>
<feature type="transmembrane region" description="Helical" evidence="5">
    <location>
        <begin position="239"/>
        <end position="256"/>
    </location>
</feature>
<feature type="domain" description="O-antigen ligase-related" evidence="6">
    <location>
        <begin position="198"/>
        <end position="336"/>
    </location>
</feature>
<comment type="subcellular location">
    <subcellularLocation>
        <location evidence="1">Membrane</location>
        <topology evidence="1">Multi-pass membrane protein</topology>
    </subcellularLocation>
</comment>
<protein>
    <recommendedName>
        <fullName evidence="6">O-antigen ligase-related domain-containing protein</fullName>
    </recommendedName>
</protein>
<dbReference type="RefSeq" id="WP_085758218.1">
    <property type="nucleotide sequence ID" value="NZ_CP019343.1"/>
</dbReference>
<dbReference type="InterPro" id="IPR051533">
    <property type="entry name" value="WaaL-like"/>
</dbReference>
<evidence type="ECO:0000313" key="8">
    <source>
        <dbReference type="Proteomes" id="UP000193450"/>
    </source>
</evidence>
<dbReference type="InterPro" id="IPR007016">
    <property type="entry name" value="O-antigen_ligase-rel_domated"/>
</dbReference>
<dbReference type="OrthoDB" id="871774at2"/>
<name>A0A1X9N7P3_9GAMM</name>
<feature type="transmembrane region" description="Helical" evidence="5">
    <location>
        <begin position="96"/>
        <end position="115"/>
    </location>
</feature>
<keyword evidence="8" id="KW-1185">Reference proteome</keyword>
<keyword evidence="4 5" id="KW-0472">Membrane</keyword>
<dbReference type="EMBL" id="CP019343">
    <property type="protein sequence ID" value="ARN74088.1"/>
    <property type="molecule type" value="Genomic_DNA"/>
</dbReference>
<dbReference type="Pfam" id="PF04932">
    <property type="entry name" value="Wzy_C"/>
    <property type="match status" value="1"/>
</dbReference>
<dbReference type="PANTHER" id="PTHR37422:SF13">
    <property type="entry name" value="LIPOPOLYSACCHARIDE BIOSYNTHESIS PROTEIN PA4999-RELATED"/>
    <property type="match status" value="1"/>
</dbReference>
<evidence type="ECO:0000256" key="3">
    <source>
        <dbReference type="ARBA" id="ARBA00022989"/>
    </source>
</evidence>
<dbReference type="GO" id="GO:0016020">
    <property type="term" value="C:membrane"/>
    <property type="evidence" value="ECO:0007669"/>
    <property type="project" value="UniProtKB-SubCell"/>
</dbReference>
<feature type="transmembrane region" description="Helical" evidence="5">
    <location>
        <begin position="361"/>
        <end position="380"/>
    </location>
</feature>
<evidence type="ECO:0000256" key="5">
    <source>
        <dbReference type="SAM" id="Phobius"/>
    </source>
</evidence>
<organism evidence="7 8">
    <name type="scientific">Oceanicoccus sagamiensis</name>
    <dbReference type="NCBI Taxonomy" id="716816"/>
    <lineage>
        <taxon>Bacteria</taxon>
        <taxon>Pseudomonadati</taxon>
        <taxon>Pseudomonadota</taxon>
        <taxon>Gammaproteobacteria</taxon>
        <taxon>Cellvibrionales</taxon>
        <taxon>Spongiibacteraceae</taxon>
        <taxon>Oceanicoccus</taxon>
    </lineage>
</organism>
<reference evidence="7 8" key="1">
    <citation type="submission" date="2016-11" db="EMBL/GenBank/DDBJ databases">
        <title>Trade-off between light-utilization and light-protection in marine flavobacteria.</title>
        <authorList>
            <person name="Kumagai Y."/>
        </authorList>
    </citation>
    <scope>NUCLEOTIDE SEQUENCE [LARGE SCALE GENOMIC DNA]</scope>
    <source>
        <strain evidence="7 8">NBRC 107125</strain>
    </source>
</reference>